<reference evidence="12" key="1">
    <citation type="journal article" date="2019" name="Int. J. Syst. Evol. Microbiol.">
        <title>The Global Catalogue of Microorganisms (GCM) 10K type strain sequencing project: providing services to taxonomists for standard genome sequencing and annotation.</title>
        <authorList>
            <consortium name="The Broad Institute Genomics Platform"/>
            <consortium name="The Broad Institute Genome Sequencing Center for Infectious Disease"/>
            <person name="Wu L."/>
            <person name="Ma J."/>
        </authorList>
    </citation>
    <scope>NUCLEOTIDE SEQUENCE [LARGE SCALE GENOMIC DNA]</scope>
    <source>
        <strain evidence="12">KCTC 52487</strain>
    </source>
</reference>
<dbReference type="CDD" id="cd04218">
    <property type="entry name" value="Pseudoazurin"/>
    <property type="match status" value="1"/>
</dbReference>
<gene>
    <name evidence="11" type="ORF">ACFOOR_07940</name>
</gene>
<evidence type="ECO:0000256" key="5">
    <source>
        <dbReference type="ARBA" id="ARBA00022764"/>
    </source>
</evidence>
<accession>A0ABV6ZXA7</accession>
<dbReference type="Gene3D" id="2.60.40.420">
    <property type="entry name" value="Cupredoxins - blue copper proteins"/>
    <property type="match status" value="1"/>
</dbReference>
<feature type="signal peptide" evidence="9">
    <location>
        <begin position="1"/>
        <end position="22"/>
    </location>
</feature>
<dbReference type="PRINTS" id="PR00155">
    <property type="entry name" value="AMICYANIN"/>
</dbReference>
<evidence type="ECO:0000256" key="2">
    <source>
        <dbReference type="ARBA" id="ARBA00004418"/>
    </source>
</evidence>
<proteinExistence type="predicted"/>
<dbReference type="InterPro" id="IPR000923">
    <property type="entry name" value="BlueCu_1"/>
</dbReference>
<keyword evidence="7" id="KW-0186">Copper</keyword>
<evidence type="ECO:0000259" key="10">
    <source>
        <dbReference type="Pfam" id="PF00127"/>
    </source>
</evidence>
<keyword evidence="6" id="KW-0249">Electron transport</keyword>
<keyword evidence="9" id="KW-0732">Signal</keyword>
<dbReference type="Proteomes" id="UP001595379">
    <property type="component" value="Unassembled WGS sequence"/>
</dbReference>
<comment type="caution">
    <text evidence="11">The sequence shown here is derived from an EMBL/GenBank/DDBJ whole genome shotgun (WGS) entry which is preliminary data.</text>
</comment>
<evidence type="ECO:0000256" key="8">
    <source>
        <dbReference type="NCBIfam" id="TIGR02375"/>
    </source>
</evidence>
<keyword evidence="12" id="KW-1185">Reference proteome</keyword>
<dbReference type="NCBIfam" id="TIGR02375">
    <property type="entry name" value="pseudoazurin"/>
    <property type="match status" value="1"/>
</dbReference>
<evidence type="ECO:0000313" key="11">
    <source>
        <dbReference type="EMBL" id="MFC2926034.1"/>
    </source>
</evidence>
<dbReference type="EMBL" id="JBHRSV010000015">
    <property type="protein sequence ID" value="MFC2926034.1"/>
    <property type="molecule type" value="Genomic_DNA"/>
</dbReference>
<feature type="domain" description="Blue (type 1) copper" evidence="10">
    <location>
        <begin position="28"/>
        <end position="115"/>
    </location>
</feature>
<sequence>MKLQTLLTAAAIAITVPAAGFAEDHQVHMLNRGADGQMMVFEPAFLQVEPGDTVTFLPTNPSHNAESIPSMMPEGAETFRGAMNREVTVTFDQEGIYGIKCLPHYGLGMVAVIQVGDDTANLEAARAVRHPARANQRMPELLSQVQE</sequence>
<keyword evidence="5" id="KW-0574">Periplasm</keyword>
<evidence type="ECO:0000256" key="3">
    <source>
        <dbReference type="ARBA" id="ARBA00022448"/>
    </source>
</evidence>
<name>A0ABV6ZXA7_9PROT</name>
<keyword evidence="4" id="KW-0479">Metal-binding</keyword>
<dbReference type="PRINTS" id="PR00156">
    <property type="entry name" value="COPPERBLUE"/>
</dbReference>
<dbReference type="InterPro" id="IPR002386">
    <property type="entry name" value="Amicyanin/Pseudoazurin"/>
</dbReference>
<evidence type="ECO:0000256" key="9">
    <source>
        <dbReference type="SAM" id="SignalP"/>
    </source>
</evidence>
<dbReference type="SUPFAM" id="SSF49503">
    <property type="entry name" value="Cupredoxins"/>
    <property type="match status" value="1"/>
</dbReference>
<evidence type="ECO:0000256" key="4">
    <source>
        <dbReference type="ARBA" id="ARBA00022723"/>
    </source>
</evidence>
<evidence type="ECO:0000256" key="1">
    <source>
        <dbReference type="ARBA" id="ARBA00001935"/>
    </source>
</evidence>
<comment type="cofactor">
    <cofactor evidence="1">
        <name>Cu cation</name>
        <dbReference type="ChEBI" id="CHEBI:23378"/>
    </cofactor>
</comment>
<keyword evidence="3" id="KW-0813">Transport</keyword>
<dbReference type="InterPro" id="IPR001235">
    <property type="entry name" value="Copper_blue_Plastocyanin"/>
</dbReference>
<dbReference type="InterPro" id="IPR008972">
    <property type="entry name" value="Cupredoxin"/>
</dbReference>
<organism evidence="11 12">
    <name type="scientific">Hyphobacterium vulgare</name>
    <dbReference type="NCBI Taxonomy" id="1736751"/>
    <lineage>
        <taxon>Bacteria</taxon>
        <taxon>Pseudomonadati</taxon>
        <taxon>Pseudomonadota</taxon>
        <taxon>Alphaproteobacteria</taxon>
        <taxon>Maricaulales</taxon>
        <taxon>Maricaulaceae</taxon>
        <taxon>Hyphobacterium</taxon>
    </lineage>
</organism>
<dbReference type="Pfam" id="PF00127">
    <property type="entry name" value="Copper-bind"/>
    <property type="match status" value="1"/>
</dbReference>
<comment type="subcellular location">
    <subcellularLocation>
        <location evidence="2">Periplasm</location>
    </subcellularLocation>
</comment>
<evidence type="ECO:0000313" key="12">
    <source>
        <dbReference type="Proteomes" id="UP001595379"/>
    </source>
</evidence>
<protein>
    <recommendedName>
        <fullName evidence="8">Pseudoazurin</fullName>
    </recommendedName>
</protein>
<dbReference type="InterPro" id="IPR012745">
    <property type="entry name" value="Pseudoazurin"/>
</dbReference>
<dbReference type="RefSeq" id="WP_343165615.1">
    <property type="nucleotide sequence ID" value="NZ_JBHRSV010000015.1"/>
</dbReference>
<feature type="chain" id="PRO_5045061669" description="Pseudoazurin" evidence="9">
    <location>
        <begin position="23"/>
        <end position="147"/>
    </location>
</feature>
<evidence type="ECO:0000256" key="7">
    <source>
        <dbReference type="ARBA" id="ARBA00023008"/>
    </source>
</evidence>
<evidence type="ECO:0000256" key="6">
    <source>
        <dbReference type="ARBA" id="ARBA00022982"/>
    </source>
</evidence>